<evidence type="ECO:0000313" key="2">
    <source>
        <dbReference type="EMBL" id="CAG5094965.1"/>
    </source>
</evidence>
<accession>A0ABN7SC84</accession>
<feature type="compositionally biased region" description="Low complexity" evidence="1">
    <location>
        <begin position="311"/>
        <end position="324"/>
    </location>
</feature>
<feature type="compositionally biased region" description="Low complexity" evidence="1">
    <location>
        <begin position="246"/>
        <end position="257"/>
    </location>
</feature>
<keyword evidence="3" id="KW-1185">Reference proteome</keyword>
<dbReference type="Proteomes" id="UP001158576">
    <property type="component" value="Chromosome XSR"/>
</dbReference>
<feature type="region of interest" description="Disordered" evidence="1">
    <location>
        <begin position="1"/>
        <end position="49"/>
    </location>
</feature>
<protein>
    <submittedName>
        <fullName evidence="2">Oidioi.mRNA.OKI2018_I69.XSR.g13966.t1.cds</fullName>
    </submittedName>
</protein>
<feature type="compositionally biased region" description="Low complexity" evidence="1">
    <location>
        <begin position="267"/>
        <end position="291"/>
    </location>
</feature>
<reference evidence="2 3" key="1">
    <citation type="submission" date="2021-04" db="EMBL/GenBank/DDBJ databases">
        <authorList>
            <person name="Bliznina A."/>
        </authorList>
    </citation>
    <scope>NUCLEOTIDE SEQUENCE [LARGE SCALE GENOMIC DNA]</scope>
</reference>
<feature type="compositionally biased region" description="Basic and acidic residues" evidence="1">
    <location>
        <begin position="13"/>
        <end position="27"/>
    </location>
</feature>
<gene>
    <name evidence="2" type="ORF">OKIOD_LOCUS5524</name>
</gene>
<proteinExistence type="predicted"/>
<name>A0ABN7SC84_OIKDI</name>
<dbReference type="EMBL" id="OU015569">
    <property type="protein sequence ID" value="CAG5094965.1"/>
    <property type="molecule type" value="Genomic_DNA"/>
</dbReference>
<organism evidence="2 3">
    <name type="scientific">Oikopleura dioica</name>
    <name type="common">Tunicate</name>
    <dbReference type="NCBI Taxonomy" id="34765"/>
    <lineage>
        <taxon>Eukaryota</taxon>
        <taxon>Metazoa</taxon>
        <taxon>Chordata</taxon>
        <taxon>Tunicata</taxon>
        <taxon>Appendicularia</taxon>
        <taxon>Copelata</taxon>
        <taxon>Oikopleuridae</taxon>
        <taxon>Oikopleura</taxon>
    </lineage>
</organism>
<feature type="region of interest" description="Disordered" evidence="1">
    <location>
        <begin position="210"/>
        <end position="330"/>
    </location>
</feature>
<evidence type="ECO:0000313" key="3">
    <source>
        <dbReference type="Proteomes" id="UP001158576"/>
    </source>
</evidence>
<sequence length="343" mass="38626">MKFGAAESASVRVKTDKKEKVKEVKEEEEKEPAWGCASSGGGTATPPRDRVLGVTEKMYTWIRRFTPDHKKSGKLYRAIDAVSDKMLFYIDSEYGYTTNCRPSEEGRIQLYKKKGILTDITPTEDPTFFFQSRLVLKTPKKWDDNNEDQHRHRRFAPNNPEKQIQKLTYTLHWINDQCLIFCRDHDELGNKINKFSRQALQVLALYTKPNFRPTRSPKERPPDQFRPTPAGNPPKNDPSNIDGGVPDPFFDFTTAPPSSNETALEVPPSTTTTTTTTTITTTTTTSTTSTVPPEPSTEPPATNCGRGGCQRQASLATRSRASAAKNPLSRSSERLRKFFLSWG</sequence>
<evidence type="ECO:0000256" key="1">
    <source>
        <dbReference type="SAM" id="MobiDB-lite"/>
    </source>
</evidence>